<name>G3IRL6_METTV</name>
<protein>
    <submittedName>
        <fullName evidence="2">Uncharacterized protein</fullName>
    </submittedName>
</protein>
<evidence type="ECO:0000313" key="2">
    <source>
        <dbReference type="EMBL" id="EGW23635.1"/>
    </source>
</evidence>
<dbReference type="HOGENOM" id="CLU_3254003_0_0_6"/>
<keyword evidence="3" id="KW-1185">Reference proteome</keyword>
<organism evidence="2 3">
    <name type="scientific">Methylobacter tundripaludum (strain ATCC BAA-1195 / DSM 17260 / SV96)</name>
    <dbReference type="NCBI Taxonomy" id="697282"/>
    <lineage>
        <taxon>Bacteria</taxon>
        <taxon>Pseudomonadati</taxon>
        <taxon>Pseudomonadota</taxon>
        <taxon>Gammaproteobacteria</taxon>
        <taxon>Methylococcales</taxon>
        <taxon>Methylococcaceae</taxon>
        <taxon>Methylobacter</taxon>
    </lineage>
</organism>
<dbReference type="STRING" id="697282.Mettu_2497"/>
<dbReference type="Proteomes" id="UP000004664">
    <property type="component" value="Unassembled WGS sequence"/>
</dbReference>
<proteinExistence type="predicted"/>
<dbReference type="AlphaFoldDB" id="G3IRL6"/>
<sequence>MDGGGRAMHGAIAESNAGAVADDCMDAGGRATQEQLPSKQSN</sequence>
<dbReference type="EMBL" id="JH109152">
    <property type="protein sequence ID" value="EGW23635.1"/>
    <property type="molecule type" value="Genomic_DNA"/>
</dbReference>
<feature type="compositionally biased region" description="Polar residues" evidence="1">
    <location>
        <begin position="32"/>
        <end position="42"/>
    </location>
</feature>
<feature type="region of interest" description="Disordered" evidence="1">
    <location>
        <begin position="1"/>
        <end position="42"/>
    </location>
</feature>
<evidence type="ECO:0000313" key="3">
    <source>
        <dbReference type="Proteomes" id="UP000004664"/>
    </source>
</evidence>
<gene>
    <name evidence="2" type="ORF">Mettu_2497</name>
</gene>
<accession>G3IRL6</accession>
<reference evidence="2 3" key="1">
    <citation type="submission" date="2011-06" db="EMBL/GenBank/DDBJ databases">
        <title>Genomic sequence of Methylobacter tundripaludum SV96.</title>
        <authorList>
            <consortium name="US DOE Joint Genome Institute"/>
            <person name="Lucas S."/>
            <person name="Han J."/>
            <person name="Lapidus A."/>
            <person name="Cheng J.-F."/>
            <person name="Goodwin L."/>
            <person name="Pitluck S."/>
            <person name="Held B."/>
            <person name="Detter J.C."/>
            <person name="Han C."/>
            <person name="Tapia R."/>
            <person name="Land M."/>
            <person name="Hauser L."/>
            <person name="Kyrpides N."/>
            <person name="Ivanova N."/>
            <person name="Ovchinnikova G."/>
            <person name="Pagani I."/>
            <person name="Klotz M.G."/>
            <person name="Dispirito A.A."/>
            <person name="Murrell J.C."/>
            <person name="Dunfield P."/>
            <person name="Kalyuzhnaya M.G."/>
            <person name="Svenning M."/>
            <person name="Trotsenko Y.A."/>
            <person name="Stein L.Y."/>
            <person name="Woyke T."/>
        </authorList>
    </citation>
    <scope>NUCLEOTIDE SEQUENCE [LARGE SCALE GENOMIC DNA]</scope>
    <source>
        <strain evidence="3">ATCC BAA-1195 / DSM 17260 / SV96</strain>
    </source>
</reference>
<evidence type="ECO:0000256" key="1">
    <source>
        <dbReference type="SAM" id="MobiDB-lite"/>
    </source>
</evidence>